<dbReference type="EMBL" id="JAULSN010000009">
    <property type="protein sequence ID" value="KAK3364978.1"/>
    <property type="molecule type" value="Genomic_DNA"/>
</dbReference>
<sequence length="245" mass="27978">MTCEVEGAKPLNHSGNEMLHHLSEVHDHPGITRCPLCVRHFSARGLDNHVRGNFKKEAVQCQVYEPKDGPSFDSYGSWYSHMEMAHDLQWMLARDLMSQVYSVIIDSTCNFPEVLSQGSTCAQEQGHAYWHMSSASPSRIPKALETEQNNDGTYLTVERIIGIELTEVGNFCRLEPQYGRVPDGHTTKNCTACQTMAEQNAEKFVQEVMLPQLMKLASFYTEFDRREAWHPKTYLINLCLTCDLW</sequence>
<comment type="caution">
    <text evidence="1">The sequence shown here is derived from an EMBL/GenBank/DDBJ whole genome shotgun (WGS) entry which is preliminary data.</text>
</comment>
<accession>A0AAE0MZV3</accession>
<dbReference type="Proteomes" id="UP001287356">
    <property type="component" value="Unassembled WGS sequence"/>
</dbReference>
<reference evidence="1" key="2">
    <citation type="submission" date="2023-06" db="EMBL/GenBank/DDBJ databases">
        <authorList>
            <consortium name="Lawrence Berkeley National Laboratory"/>
            <person name="Haridas S."/>
            <person name="Hensen N."/>
            <person name="Bonometti L."/>
            <person name="Westerberg I."/>
            <person name="Brannstrom I.O."/>
            <person name="Guillou S."/>
            <person name="Cros-Aarteil S."/>
            <person name="Calhoun S."/>
            <person name="Kuo A."/>
            <person name="Mondo S."/>
            <person name="Pangilinan J."/>
            <person name="Riley R."/>
            <person name="Labutti K."/>
            <person name="Andreopoulos B."/>
            <person name="Lipzen A."/>
            <person name="Chen C."/>
            <person name="Yanf M."/>
            <person name="Daum C."/>
            <person name="Ng V."/>
            <person name="Clum A."/>
            <person name="Steindorff A."/>
            <person name="Ohm R."/>
            <person name="Martin F."/>
            <person name="Silar P."/>
            <person name="Natvig D."/>
            <person name="Lalanne C."/>
            <person name="Gautier V."/>
            <person name="Ament-Velasquez S.L."/>
            <person name="Kruys A."/>
            <person name="Hutchinson M.I."/>
            <person name="Powell A.J."/>
            <person name="Barry K."/>
            <person name="Miller A.N."/>
            <person name="Grigoriev I.V."/>
            <person name="Debuchy R."/>
            <person name="Gladieux P."/>
            <person name="Thoren M.H."/>
            <person name="Johannesson H."/>
        </authorList>
    </citation>
    <scope>NUCLEOTIDE SEQUENCE</scope>
    <source>
        <strain evidence="1">CBS 958.72</strain>
    </source>
</reference>
<organism evidence="1 2">
    <name type="scientific">Lasiosphaeria ovina</name>
    <dbReference type="NCBI Taxonomy" id="92902"/>
    <lineage>
        <taxon>Eukaryota</taxon>
        <taxon>Fungi</taxon>
        <taxon>Dikarya</taxon>
        <taxon>Ascomycota</taxon>
        <taxon>Pezizomycotina</taxon>
        <taxon>Sordariomycetes</taxon>
        <taxon>Sordariomycetidae</taxon>
        <taxon>Sordariales</taxon>
        <taxon>Lasiosphaeriaceae</taxon>
        <taxon>Lasiosphaeria</taxon>
    </lineage>
</organism>
<evidence type="ECO:0000313" key="2">
    <source>
        <dbReference type="Proteomes" id="UP001287356"/>
    </source>
</evidence>
<protein>
    <submittedName>
        <fullName evidence="1">Uncharacterized protein</fullName>
    </submittedName>
</protein>
<reference evidence="1" key="1">
    <citation type="journal article" date="2023" name="Mol. Phylogenet. Evol.">
        <title>Genome-scale phylogeny and comparative genomics of the fungal order Sordariales.</title>
        <authorList>
            <person name="Hensen N."/>
            <person name="Bonometti L."/>
            <person name="Westerberg I."/>
            <person name="Brannstrom I.O."/>
            <person name="Guillou S."/>
            <person name="Cros-Aarteil S."/>
            <person name="Calhoun S."/>
            <person name="Haridas S."/>
            <person name="Kuo A."/>
            <person name="Mondo S."/>
            <person name="Pangilinan J."/>
            <person name="Riley R."/>
            <person name="LaButti K."/>
            <person name="Andreopoulos B."/>
            <person name="Lipzen A."/>
            <person name="Chen C."/>
            <person name="Yan M."/>
            <person name="Daum C."/>
            <person name="Ng V."/>
            <person name="Clum A."/>
            <person name="Steindorff A."/>
            <person name="Ohm R.A."/>
            <person name="Martin F."/>
            <person name="Silar P."/>
            <person name="Natvig D.O."/>
            <person name="Lalanne C."/>
            <person name="Gautier V."/>
            <person name="Ament-Velasquez S.L."/>
            <person name="Kruys A."/>
            <person name="Hutchinson M.I."/>
            <person name="Powell A.J."/>
            <person name="Barry K."/>
            <person name="Miller A.N."/>
            <person name="Grigoriev I.V."/>
            <person name="Debuchy R."/>
            <person name="Gladieux P."/>
            <person name="Hiltunen Thoren M."/>
            <person name="Johannesson H."/>
        </authorList>
    </citation>
    <scope>NUCLEOTIDE SEQUENCE</scope>
    <source>
        <strain evidence="1">CBS 958.72</strain>
    </source>
</reference>
<name>A0AAE0MZV3_9PEZI</name>
<dbReference type="AlphaFoldDB" id="A0AAE0MZV3"/>
<gene>
    <name evidence="1" type="ORF">B0T24DRAFT_670457</name>
</gene>
<proteinExistence type="predicted"/>
<evidence type="ECO:0000313" key="1">
    <source>
        <dbReference type="EMBL" id="KAK3364978.1"/>
    </source>
</evidence>
<keyword evidence="2" id="KW-1185">Reference proteome</keyword>